<protein>
    <submittedName>
        <fullName evidence="7">PbrT family lead (Pb2+) uptake porter</fullName>
    </submittedName>
</protein>
<evidence type="ECO:0000256" key="4">
    <source>
        <dbReference type="SAM" id="SignalP"/>
    </source>
</evidence>
<dbReference type="Gene3D" id="1.20.1420.20">
    <property type="entry name" value="M75 peptidase, HXXE motif"/>
    <property type="match status" value="1"/>
</dbReference>
<keyword evidence="3 4" id="KW-0732">Signal</keyword>
<gene>
    <name evidence="7" type="ORF">ET471_10210</name>
</gene>
<accession>A0A4P6F732</accession>
<feature type="signal peptide" evidence="4">
    <location>
        <begin position="1"/>
        <end position="18"/>
    </location>
</feature>
<comment type="subcellular location">
    <subcellularLocation>
        <location evidence="1">Periplasm</location>
    </subcellularLocation>
</comment>
<dbReference type="PROSITE" id="PS51257">
    <property type="entry name" value="PROKAR_LIPOPROTEIN"/>
    <property type="match status" value="1"/>
</dbReference>
<organism evidence="7 8">
    <name type="scientific">Xylanimonas protaetiae</name>
    <dbReference type="NCBI Taxonomy" id="2509457"/>
    <lineage>
        <taxon>Bacteria</taxon>
        <taxon>Bacillati</taxon>
        <taxon>Actinomycetota</taxon>
        <taxon>Actinomycetes</taxon>
        <taxon>Micrococcales</taxon>
        <taxon>Promicromonosporaceae</taxon>
        <taxon>Xylanimonas</taxon>
    </lineage>
</organism>
<evidence type="ECO:0000313" key="7">
    <source>
        <dbReference type="EMBL" id="QAY71830.1"/>
    </source>
</evidence>
<feature type="chain" id="PRO_5039576722" evidence="4">
    <location>
        <begin position="19"/>
        <end position="401"/>
    </location>
</feature>
<keyword evidence="8" id="KW-1185">Reference proteome</keyword>
<sequence>MTRSLPLAALAAAALATAACTPNDPAAAAGDDASAGGPATVTVSSTADACTLSAAEAPSGNVVFKVTNDGDDVTEFYLLAEDGLRIVSEVENIGPGLSRDLVLTAKPGSYQTACKPGMVGDGIRAPFTVTDSGADVAPTGAIADQIAAATTSYVAYVKDQTEQLLAGTQEFVAAYKAGDDATARDLYAPTRAHWERIEPVAESFGDLDPRTDLREADLEADQEWTGWHLLEKDLWQPQPDANGGVAYTPLTDAQRTQYADQLLADTQELSDRVHADDFPATIDAAAIGNGAKGLLDEVATGKVTGEEEIWSHTDLWDFQANVDGARVAFEDLRDVVTAKDSALADQLDTRFGALQTLLDGYKQGDGFVSYTDLSEAQVKELAAAVDALSEPLSKLTSAVVL</sequence>
<evidence type="ECO:0000256" key="2">
    <source>
        <dbReference type="ARBA" id="ARBA00005989"/>
    </source>
</evidence>
<evidence type="ECO:0000256" key="1">
    <source>
        <dbReference type="ARBA" id="ARBA00004418"/>
    </source>
</evidence>
<dbReference type="InterPro" id="IPR018976">
    <property type="entry name" value="Imelysin-like"/>
</dbReference>
<proteinExistence type="inferred from homology"/>
<reference evidence="7 8" key="1">
    <citation type="submission" date="2019-01" db="EMBL/GenBank/DDBJ databases">
        <title>Genome sequencing of strain FW10M-9.</title>
        <authorList>
            <person name="Heo J."/>
            <person name="Kim S.-J."/>
            <person name="Kim J.-S."/>
            <person name="Hong S.-B."/>
            <person name="Kwon S.-W."/>
        </authorList>
    </citation>
    <scope>NUCLEOTIDE SEQUENCE [LARGE SCALE GENOMIC DNA]</scope>
    <source>
        <strain evidence="7 8">FW10M-9</strain>
    </source>
</reference>
<dbReference type="InterPro" id="IPR038352">
    <property type="entry name" value="Imelysin_sf"/>
</dbReference>
<dbReference type="CDD" id="cd14656">
    <property type="entry name" value="Imelysin-like_EfeO"/>
    <property type="match status" value="1"/>
</dbReference>
<evidence type="ECO:0000259" key="6">
    <source>
        <dbReference type="Pfam" id="PF13473"/>
    </source>
</evidence>
<dbReference type="Pfam" id="PF13473">
    <property type="entry name" value="Cupredoxin_1"/>
    <property type="match status" value="1"/>
</dbReference>
<dbReference type="InterPro" id="IPR053377">
    <property type="entry name" value="Iron_uptake_EfeM/EfeO"/>
</dbReference>
<dbReference type="PANTHER" id="PTHR39192:SF1">
    <property type="entry name" value="IRON UPTAKE SYSTEM COMPONENT EFEO"/>
    <property type="match status" value="1"/>
</dbReference>
<dbReference type="EMBL" id="CP035493">
    <property type="protein sequence ID" value="QAY71830.1"/>
    <property type="molecule type" value="Genomic_DNA"/>
</dbReference>
<dbReference type="GO" id="GO:0042597">
    <property type="term" value="C:periplasmic space"/>
    <property type="evidence" value="ECO:0007669"/>
    <property type="project" value="UniProtKB-SubCell"/>
</dbReference>
<dbReference type="NCBIfam" id="NF041757">
    <property type="entry name" value="EfeO"/>
    <property type="match status" value="1"/>
</dbReference>
<feature type="domain" description="EfeO-type cupredoxin-like" evidence="6">
    <location>
        <begin position="24"/>
        <end position="118"/>
    </location>
</feature>
<dbReference type="InterPro" id="IPR028096">
    <property type="entry name" value="EfeO_Cupredoxin"/>
</dbReference>
<dbReference type="KEGG" id="xya:ET471_10210"/>
<dbReference type="OrthoDB" id="7348379at2"/>
<evidence type="ECO:0000313" key="8">
    <source>
        <dbReference type="Proteomes" id="UP000292118"/>
    </source>
</evidence>
<dbReference type="PANTHER" id="PTHR39192">
    <property type="entry name" value="IRON UPTAKE SYSTEM COMPONENT EFEO"/>
    <property type="match status" value="1"/>
</dbReference>
<dbReference type="AlphaFoldDB" id="A0A4P6F732"/>
<evidence type="ECO:0000259" key="5">
    <source>
        <dbReference type="Pfam" id="PF09375"/>
    </source>
</evidence>
<dbReference type="InterPro" id="IPR050894">
    <property type="entry name" value="EfeM/EfeO_iron_uptake"/>
</dbReference>
<name>A0A4P6F732_9MICO</name>
<dbReference type="Proteomes" id="UP000292118">
    <property type="component" value="Chromosome"/>
</dbReference>
<comment type="similarity">
    <text evidence="2">Belongs to the EfeM/EfeO family.</text>
</comment>
<dbReference type="Pfam" id="PF09375">
    <property type="entry name" value="Peptidase_M75"/>
    <property type="match status" value="1"/>
</dbReference>
<evidence type="ECO:0000256" key="3">
    <source>
        <dbReference type="ARBA" id="ARBA00022729"/>
    </source>
</evidence>
<feature type="domain" description="Imelysin-like" evidence="5">
    <location>
        <begin position="149"/>
        <end position="395"/>
    </location>
</feature>
<dbReference type="InterPro" id="IPR034981">
    <property type="entry name" value="Imelysin-like_EfeO/Algp7"/>
</dbReference>